<name>A0AA40KS68_9HYME</name>
<dbReference type="AlphaFoldDB" id="A0AA40KS68"/>
<comment type="caution">
    <text evidence="2">The sequence shown here is derived from an EMBL/GenBank/DDBJ whole genome shotgun (WGS) entry which is preliminary data.</text>
</comment>
<evidence type="ECO:0000313" key="3">
    <source>
        <dbReference type="Proteomes" id="UP001177670"/>
    </source>
</evidence>
<proteinExistence type="predicted"/>
<keyword evidence="3" id="KW-1185">Reference proteome</keyword>
<feature type="region of interest" description="Disordered" evidence="1">
    <location>
        <begin position="1"/>
        <end position="38"/>
    </location>
</feature>
<dbReference type="EMBL" id="JAHYIQ010000006">
    <property type="protein sequence ID" value="KAK1130859.1"/>
    <property type="molecule type" value="Genomic_DNA"/>
</dbReference>
<accession>A0AA40KS68</accession>
<evidence type="ECO:0000313" key="2">
    <source>
        <dbReference type="EMBL" id="KAK1130859.1"/>
    </source>
</evidence>
<protein>
    <submittedName>
        <fullName evidence="2">Uncharacterized protein</fullName>
    </submittedName>
</protein>
<dbReference type="Proteomes" id="UP001177670">
    <property type="component" value="Unassembled WGS sequence"/>
</dbReference>
<gene>
    <name evidence="2" type="ORF">K0M31_017163</name>
</gene>
<feature type="compositionally biased region" description="Acidic residues" evidence="1">
    <location>
        <begin position="19"/>
        <end position="38"/>
    </location>
</feature>
<organism evidence="2 3">
    <name type="scientific">Melipona bicolor</name>
    <dbReference type="NCBI Taxonomy" id="60889"/>
    <lineage>
        <taxon>Eukaryota</taxon>
        <taxon>Metazoa</taxon>
        <taxon>Ecdysozoa</taxon>
        <taxon>Arthropoda</taxon>
        <taxon>Hexapoda</taxon>
        <taxon>Insecta</taxon>
        <taxon>Pterygota</taxon>
        <taxon>Neoptera</taxon>
        <taxon>Endopterygota</taxon>
        <taxon>Hymenoptera</taxon>
        <taxon>Apocrita</taxon>
        <taxon>Aculeata</taxon>
        <taxon>Apoidea</taxon>
        <taxon>Anthophila</taxon>
        <taxon>Apidae</taxon>
        <taxon>Melipona</taxon>
    </lineage>
</organism>
<evidence type="ECO:0000256" key="1">
    <source>
        <dbReference type="SAM" id="MobiDB-lite"/>
    </source>
</evidence>
<sequence length="56" mass="6655">MCLRRMLAGTSSGRRHDGDEDEDEEDEDEDEDEEDEDELIIGRLVTPRYFHRRAPF</sequence>
<reference evidence="2" key="1">
    <citation type="submission" date="2021-10" db="EMBL/GenBank/DDBJ databases">
        <title>Melipona bicolor Genome sequencing and assembly.</title>
        <authorList>
            <person name="Araujo N.S."/>
            <person name="Arias M.C."/>
        </authorList>
    </citation>
    <scope>NUCLEOTIDE SEQUENCE</scope>
    <source>
        <strain evidence="2">USP_2M_L1-L4_2017</strain>
        <tissue evidence="2">Whole body</tissue>
    </source>
</reference>